<feature type="non-terminal residue" evidence="1">
    <location>
        <position position="1"/>
    </location>
</feature>
<accession>X0YTK6</accession>
<organism evidence="1">
    <name type="scientific">marine sediment metagenome</name>
    <dbReference type="NCBI Taxonomy" id="412755"/>
    <lineage>
        <taxon>unclassified sequences</taxon>
        <taxon>metagenomes</taxon>
        <taxon>ecological metagenomes</taxon>
    </lineage>
</organism>
<name>X0YTK6_9ZZZZ</name>
<feature type="non-terminal residue" evidence="1">
    <location>
        <position position="89"/>
    </location>
</feature>
<proteinExistence type="predicted"/>
<dbReference type="EMBL" id="BARS01058649">
    <property type="protein sequence ID" value="GAG50072.1"/>
    <property type="molecule type" value="Genomic_DNA"/>
</dbReference>
<dbReference type="Gene3D" id="1.25.10.10">
    <property type="entry name" value="Leucine-rich Repeat Variant"/>
    <property type="match status" value="1"/>
</dbReference>
<dbReference type="InterPro" id="IPR016024">
    <property type="entry name" value="ARM-type_fold"/>
</dbReference>
<gene>
    <name evidence="1" type="ORF">S01H1_85411</name>
</gene>
<dbReference type="SUPFAM" id="SSF48371">
    <property type="entry name" value="ARM repeat"/>
    <property type="match status" value="1"/>
</dbReference>
<comment type="caution">
    <text evidence="1">The sequence shown here is derived from an EMBL/GenBank/DDBJ whole genome shotgun (WGS) entry which is preliminary data.</text>
</comment>
<dbReference type="AlphaFoldDB" id="X0YTK6"/>
<protein>
    <submittedName>
        <fullName evidence="1">Uncharacterized protein</fullName>
    </submittedName>
</protein>
<sequence>YSAETLAYLDRREAAEPLGQIARDQPAFRVFALTALSAMQEYAAYEQLRYLLSSPSAETRYGAFRALWAGNKADPLVKGESLGGQFQYH</sequence>
<reference evidence="1" key="1">
    <citation type="journal article" date="2014" name="Front. Microbiol.">
        <title>High frequency of phylogenetically diverse reductive dehalogenase-homologous genes in deep subseafloor sedimentary metagenomes.</title>
        <authorList>
            <person name="Kawai M."/>
            <person name="Futagami T."/>
            <person name="Toyoda A."/>
            <person name="Takaki Y."/>
            <person name="Nishi S."/>
            <person name="Hori S."/>
            <person name="Arai W."/>
            <person name="Tsubouchi T."/>
            <person name="Morono Y."/>
            <person name="Uchiyama I."/>
            <person name="Ito T."/>
            <person name="Fujiyama A."/>
            <person name="Inagaki F."/>
            <person name="Takami H."/>
        </authorList>
    </citation>
    <scope>NUCLEOTIDE SEQUENCE</scope>
    <source>
        <strain evidence="1">Expedition CK06-06</strain>
    </source>
</reference>
<evidence type="ECO:0000313" key="1">
    <source>
        <dbReference type="EMBL" id="GAG50072.1"/>
    </source>
</evidence>
<dbReference type="InterPro" id="IPR011989">
    <property type="entry name" value="ARM-like"/>
</dbReference>